<comment type="similarity">
    <text evidence="2 8">Belongs to the glycosyl hydrolase 2 family.</text>
</comment>
<dbReference type="InterPro" id="IPR050347">
    <property type="entry name" value="Bact_Beta-galactosidase"/>
</dbReference>
<dbReference type="InterPro" id="IPR011013">
    <property type="entry name" value="Gal_mutarotase_sf_dom"/>
</dbReference>
<evidence type="ECO:0000256" key="6">
    <source>
        <dbReference type="ARBA" id="ARBA00023295"/>
    </source>
</evidence>
<dbReference type="InterPro" id="IPR017853">
    <property type="entry name" value="GH"/>
</dbReference>
<protein>
    <recommendedName>
        <fullName evidence="4 8">Beta-galactosidase</fullName>
        <ecNumber evidence="3 8">3.2.1.23</ecNumber>
    </recommendedName>
    <alternativeName>
        <fullName evidence="7 8">Lactase</fullName>
    </alternativeName>
</protein>
<accession>A0ABU6KDP7</accession>
<evidence type="ECO:0000313" key="11">
    <source>
        <dbReference type="Proteomes" id="UP001335737"/>
    </source>
</evidence>
<dbReference type="PRINTS" id="PR00132">
    <property type="entry name" value="GLHYDRLASE2"/>
</dbReference>
<dbReference type="InterPro" id="IPR006102">
    <property type="entry name" value="Ig-like_GH2"/>
</dbReference>
<dbReference type="PROSITE" id="PS00719">
    <property type="entry name" value="GLYCOSYL_HYDROL_F2_1"/>
    <property type="match status" value="1"/>
</dbReference>
<evidence type="ECO:0000256" key="3">
    <source>
        <dbReference type="ARBA" id="ARBA00012756"/>
    </source>
</evidence>
<dbReference type="Pfam" id="PF02929">
    <property type="entry name" value="Bgal_small_N"/>
    <property type="match status" value="1"/>
</dbReference>
<dbReference type="PROSITE" id="PS00608">
    <property type="entry name" value="GLYCOSYL_HYDROL_F2_2"/>
    <property type="match status" value="1"/>
</dbReference>
<dbReference type="Pfam" id="PF02837">
    <property type="entry name" value="Glyco_hydro_2_N"/>
    <property type="match status" value="1"/>
</dbReference>
<feature type="domain" description="Beta galactosidase small chain/" evidence="9">
    <location>
        <begin position="731"/>
        <end position="1006"/>
    </location>
</feature>
<evidence type="ECO:0000256" key="1">
    <source>
        <dbReference type="ARBA" id="ARBA00001412"/>
    </source>
</evidence>
<dbReference type="InterPro" id="IPR008979">
    <property type="entry name" value="Galactose-bd-like_sf"/>
</dbReference>
<dbReference type="PANTHER" id="PTHR46323:SF2">
    <property type="entry name" value="BETA-GALACTOSIDASE"/>
    <property type="match status" value="1"/>
</dbReference>
<dbReference type="InterPro" id="IPR014718">
    <property type="entry name" value="GH-type_carb-bd"/>
</dbReference>
<dbReference type="EC" id="3.2.1.23" evidence="3 8"/>
<dbReference type="Gene3D" id="3.20.20.80">
    <property type="entry name" value="Glycosidases"/>
    <property type="match status" value="1"/>
</dbReference>
<organism evidence="10 11">
    <name type="scientific">Virgibacillus tibetensis</name>
    <dbReference type="NCBI Taxonomy" id="3042313"/>
    <lineage>
        <taxon>Bacteria</taxon>
        <taxon>Bacillati</taxon>
        <taxon>Bacillota</taxon>
        <taxon>Bacilli</taxon>
        <taxon>Bacillales</taxon>
        <taxon>Bacillaceae</taxon>
        <taxon>Virgibacillus</taxon>
    </lineage>
</organism>
<evidence type="ECO:0000256" key="4">
    <source>
        <dbReference type="ARBA" id="ARBA00013303"/>
    </source>
</evidence>
<dbReference type="Proteomes" id="UP001335737">
    <property type="component" value="Unassembled WGS sequence"/>
</dbReference>
<keyword evidence="11" id="KW-1185">Reference proteome</keyword>
<sequence>MRDYKVWEDITKTDINRMKPRAFFRSFPTKQGALAGDAGYGHHFKSLNGMWDFLFLPAPEYSPVGFEKVGFDNREWDTIQVPSNWQMEGYGKMHYSDLWYNFPIRPPYVPSDNPTGIYKRSFTIDEGWFDEDIILRFHGVDSAFHIWVNGVEAGYSKGARITSEFDITSWLQSGKNEITVRVYQWSDGTYLEDQDMWWLSGIFRDVELYTQPKFGMDDFKVETVLKDNFSTGQLKITGNIRGKNAGLTLAYELLDDKQQTVILGEQQLEESFSICETINDPQLWSAEDPNLYTLLLTVQSDEQLIEVIPQQVGFRQVELKGKTFTVNGIAIKLKGVNRHDYHPVTGRVVSKEDIVKDIRLMKQHNINAIRTAHYPNSPFLYELCDQYGMYVIDEADVECHGFELTNNYNWIADDPKWEKMHTDRLIRMVQRDKNHPSIIMWSLGNESGFGHNFREMAKVCREIDPTRLVHYEGDSKAEVADVYSTMYTWLESDDKERKTLKTIAETTEKPHVHCEYGHAMGNGPGGLKEYQELVYQYEQLQGGFIWEWFDHGIQSTDENGNVYYRYGGDFGDEPTNGNFCIDGLLMPDRTPSPALLEYKKIIEPVHTTSIDLANGRLQIENKYDFISLDHLTLHYSIEKDGGVIQTGTVPLTNIPARAMKEIELDYDLTNLKELGTDYYLSLSYVTNRDFKWSKHGQELATAQFKLPIKTEPLTFLPTGDLTVTETPYSLTVAGEEVEVCFDKVNGQMTSWKKNGVEIVENGPKLQFWRAPIDNDMYLLKDYKEKYFMHLWHEMVESVDYKQDKDMVQLTVKTINGTTNSAWYYECLYQYSIYPNGDILFNVSGTPGGMIQNAPAMIPRIGVELKINKECDDVRWYGRGPGESYSDSKEANLMGVYERSVDGLFTNYVHPQENGNRTDTHWARLINRQGTGLMAVGNKATFDFSASHYEVSDLEKAKHTIDLVKRDYITLHLDYQQNGLGSNSCGQDQLDKYRCKFEAFSLELKLSVYSTKEISDVTKAKEQIIQAHQ</sequence>
<gene>
    <name evidence="10" type="primary">ebgA</name>
    <name evidence="10" type="ORF">QGM71_08050</name>
</gene>
<dbReference type="InterPro" id="IPR006104">
    <property type="entry name" value="Glyco_hydro_2_N"/>
</dbReference>
<dbReference type="Gene3D" id="2.60.40.10">
    <property type="entry name" value="Immunoglobulins"/>
    <property type="match status" value="2"/>
</dbReference>
<dbReference type="Pfam" id="PF02836">
    <property type="entry name" value="Glyco_hydro_2_C"/>
    <property type="match status" value="1"/>
</dbReference>
<evidence type="ECO:0000256" key="8">
    <source>
        <dbReference type="RuleBase" id="RU361154"/>
    </source>
</evidence>
<name>A0ABU6KDP7_9BACI</name>
<dbReference type="InterPro" id="IPR006103">
    <property type="entry name" value="Glyco_hydro_2_cat"/>
</dbReference>
<keyword evidence="5 8" id="KW-0378">Hydrolase</keyword>
<dbReference type="InterPro" id="IPR013783">
    <property type="entry name" value="Ig-like_fold"/>
</dbReference>
<evidence type="ECO:0000256" key="5">
    <source>
        <dbReference type="ARBA" id="ARBA00022801"/>
    </source>
</evidence>
<dbReference type="Pfam" id="PF16353">
    <property type="entry name" value="LacZ_4"/>
    <property type="match status" value="1"/>
</dbReference>
<proteinExistence type="inferred from homology"/>
<dbReference type="InterPro" id="IPR023232">
    <property type="entry name" value="Glyco_hydro_2_AS"/>
</dbReference>
<dbReference type="SMART" id="SM01038">
    <property type="entry name" value="Bgal_small_N"/>
    <property type="match status" value="1"/>
</dbReference>
<dbReference type="SUPFAM" id="SSF49303">
    <property type="entry name" value="beta-Galactosidase/glucuronidase domain"/>
    <property type="match status" value="2"/>
</dbReference>
<dbReference type="InterPro" id="IPR032312">
    <property type="entry name" value="LacZ_4"/>
</dbReference>
<reference evidence="10 11" key="1">
    <citation type="journal article" date="2024" name="Int. J. Syst. Evol. Microbiol.">
        <title>Virgibacillus tibetensis sp. nov., isolated from salt lake on the Tibetan Plateau of China.</title>
        <authorList>
            <person name="Phurbu D."/>
            <person name="Liu Z.-X."/>
            <person name="Wang R."/>
            <person name="Zheng Y.-Y."/>
            <person name="Liu H.-C."/>
            <person name="Zhou Y.-G."/>
            <person name="Yu Y.-J."/>
            <person name="Li A.-H."/>
        </authorList>
    </citation>
    <scope>NUCLEOTIDE SEQUENCE [LARGE SCALE GENOMIC DNA]</scope>
    <source>
        <strain evidence="10 11">C22-A2</strain>
    </source>
</reference>
<dbReference type="SUPFAM" id="SSF51445">
    <property type="entry name" value="(Trans)glycosidases"/>
    <property type="match status" value="1"/>
</dbReference>
<dbReference type="Gene3D" id="2.60.120.260">
    <property type="entry name" value="Galactose-binding domain-like"/>
    <property type="match status" value="1"/>
</dbReference>
<dbReference type="InterPro" id="IPR006101">
    <property type="entry name" value="Glyco_hydro_2"/>
</dbReference>
<evidence type="ECO:0000256" key="7">
    <source>
        <dbReference type="ARBA" id="ARBA00032230"/>
    </source>
</evidence>
<comment type="caution">
    <text evidence="10">The sequence shown here is derived from an EMBL/GenBank/DDBJ whole genome shotgun (WGS) entry which is preliminary data.</text>
</comment>
<keyword evidence="6 8" id="KW-0326">Glycosidase</keyword>
<dbReference type="PANTHER" id="PTHR46323">
    <property type="entry name" value="BETA-GALACTOSIDASE"/>
    <property type="match status" value="1"/>
</dbReference>
<dbReference type="InterPro" id="IPR023230">
    <property type="entry name" value="Glyco_hydro_2_CS"/>
</dbReference>
<dbReference type="Gene3D" id="2.70.98.10">
    <property type="match status" value="1"/>
</dbReference>
<dbReference type="SUPFAM" id="SSF49785">
    <property type="entry name" value="Galactose-binding domain-like"/>
    <property type="match status" value="1"/>
</dbReference>
<dbReference type="NCBIfam" id="NF007666">
    <property type="entry name" value="PRK10340.1"/>
    <property type="match status" value="1"/>
</dbReference>
<evidence type="ECO:0000259" key="9">
    <source>
        <dbReference type="SMART" id="SM01038"/>
    </source>
</evidence>
<dbReference type="GO" id="GO:0004565">
    <property type="term" value="F:beta-galactosidase activity"/>
    <property type="evidence" value="ECO:0007669"/>
    <property type="project" value="UniProtKB-EC"/>
</dbReference>
<dbReference type="SUPFAM" id="SSF74650">
    <property type="entry name" value="Galactose mutarotase-like"/>
    <property type="match status" value="1"/>
</dbReference>
<dbReference type="RefSeq" id="WP_327606997.1">
    <property type="nucleotide sequence ID" value="NZ_JARZFX010000002.1"/>
</dbReference>
<dbReference type="EMBL" id="JARZFX010000002">
    <property type="protein sequence ID" value="MEC5423448.1"/>
    <property type="molecule type" value="Genomic_DNA"/>
</dbReference>
<evidence type="ECO:0000313" key="10">
    <source>
        <dbReference type="EMBL" id="MEC5423448.1"/>
    </source>
</evidence>
<dbReference type="Pfam" id="PF00703">
    <property type="entry name" value="Glyco_hydro_2"/>
    <property type="match status" value="1"/>
</dbReference>
<dbReference type="InterPro" id="IPR036156">
    <property type="entry name" value="Beta-gal/glucu_dom_sf"/>
</dbReference>
<evidence type="ECO:0000256" key="2">
    <source>
        <dbReference type="ARBA" id="ARBA00007401"/>
    </source>
</evidence>
<comment type="catalytic activity">
    <reaction evidence="1 8">
        <text>Hydrolysis of terminal non-reducing beta-D-galactose residues in beta-D-galactosides.</text>
        <dbReference type="EC" id="3.2.1.23"/>
    </reaction>
</comment>
<dbReference type="InterPro" id="IPR004199">
    <property type="entry name" value="B-gal_small/dom_5"/>
</dbReference>